<dbReference type="Gene3D" id="3.40.50.10090">
    <property type="match status" value="2"/>
</dbReference>
<evidence type="ECO:0000256" key="8">
    <source>
        <dbReference type="ARBA" id="ARBA00032649"/>
    </source>
</evidence>
<keyword evidence="4" id="KW-0350">Heme biosynthesis</keyword>
<dbReference type="EC" id="4.2.1.75" evidence="3"/>
<dbReference type="InterPro" id="IPR036108">
    <property type="entry name" value="4pyrrol_syn_uPrphyn_synt_sf"/>
</dbReference>
<evidence type="ECO:0000256" key="7">
    <source>
        <dbReference type="ARBA" id="ARBA00031702"/>
    </source>
</evidence>
<keyword evidence="14" id="KW-1185">Reference proteome</keyword>
<dbReference type="Pfam" id="PF02602">
    <property type="entry name" value="HEM4"/>
    <property type="match status" value="1"/>
</dbReference>
<evidence type="ECO:0000256" key="5">
    <source>
        <dbReference type="ARBA" id="ARBA00023239"/>
    </source>
</evidence>
<dbReference type="InterPro" id="IPR003754">
    <property type="entry name" value="4pyrrol_synth_uPrphyn_synth"/>
</dbReference>
<evidence type="ECO:0000256" key="2">
    <source>
        <dbReference type="ARBA" id="ARBA00008133"/>
    </source>
</evidence>
<evidence type="ECO:0000313" key="14">
    <source>
        <dbReference type="Proteomes" id="UP000008744"/>
    </source>
</evidence>
<dbReference type="OMA" id="VNANNLC"/>
<evidence type="ECO:0000256" key="10">
    <source>
        <dbReference type="ARBA" id="ARBA00048617"/>
    </source>
</evidence>
<evidence type="ECO:0000313" key="13">
    <source>
        <dbReference type="EMBL" id="EDW34392.1"/>
    </source>
</evidence>
<dbReference type="PhylomeDB" id="B4GFK7"/>
<comment type="pathway">
    <text evidence="1">Porphyrin-containing compound metabolism; protoporphyrin-IX biosynthesis; coproporphyrinogen-III from 5-aminolevulinate: step 3/4.</text>
</comment>
<comment type="similarity">
    <text evidence="2">Belongs to the uroporphyrinogen-III synthase family.</text>
</comment>
<sequence length="254" mass="28288">MANRQKRIVILLKGHTADYDRSQAMRQSNLSPIYIPPSQIVMKNLDLLKAKLEAPHRYAGIIFPGPRSVQAVYEALGNNGAMPNCWRALHNYALGASTHSRAYMTLRKFPTLGDRVVSAHNLCDLIVETIGPKRDLPLLLPYGNEAGNTLRIRLVAQGFRVDSCEVYENQIHPNFTNDMKKVLKAKQLETIVFHSLASVRSASEFFSKYKVSVNDRKLIAVGAAAQKAMEEAKLPVSAVVNSYSVDQLIKAIKQ</sequence>
<dbReference type="AlphaFoldDB" id="B4GFK7"/>
<dbReference type="STRING" id="7234.B4GFK7"/>
<comment type="catalytic activity">
    <reaction evidence="10">
        <text>hydroxymethylbilane = uroporphyrinogen III + H2O</text>
        <dbReference type="Rhea" id="RHEA:18965"/>
        <dbReference type="ChEBI" id="CHEBI:15377"/>
        <dbReference type="ChEBI" id="CHEBI:57308"/>
        <dbReference type="ChEBI" id="CHEBI:57845"/>
        <dbReference type="EC" id="4.2.1.75"/>
    </reaction>
</comment>
<keyword evidence="6" id="KW-0627">Porphyrin biosynthesis</keyword>
<dbReference type="FunFam" id="3.40.50.10090:FF:000003">
    <property type="entry name" value="uroporphyrinogen-III synthase"/>
    <property type="match status" value="1"/>
</dbReference>
<dbReference type="eggNOG" id="KOG4132">
    <property type="taxonomic scope" value="Eukaryota"/>
</dbReference>
<dbReference type="KEGG" id="dpe:6592109"/>
<dbReference type="InterPro" id="IPR039793">
    <property type="entry name" value="UROS/Hem4"/>
</dbReference>
<dbReference type="UniPathway" id="UPA00251">
    <property type="reaction ID" value="UER00320"/>
</dbReference>
<dbReference type="OrthoDB" id="5595751at2759"/>
<dbReference type="EMBL" id="CH479182">
    <property type="protein sequence ID" value="EDW34392.1"/>
    <property type="molecule type" value="Genomic_DNA"/>
</dbReference>
<evidence type="ECO:0000256" key="11">
    <source>
        <dbReference type="ARBA" id="ARBA00060039"/>
    </source>
</evidence>
<dbReference type="PANTHER" id="PTHR12390">
    <property type="entry name" value="UROPORPHYRINOGEN III SYNTHASE"/>
    <property type="match status" value="1"/>
</dbReference>
<dbReference type="GO" id="GO:0006780">
    <property type="term" value="P:uroporphyrinogen III biosynthetic process"/>
    <property type="evidence" value="ECO:0007669"/>
    <property type="project" value="InterPro"/>
</dbReference>
<evidence type="ECO:0000256" key="4">
    <source>
        <dbReference type="ARBA" id="ARBA00023133"/>
    </source>
</evidence>
<reference evidence="13 14" key="1">
    <citation type="journal article" date="2007" name="Nature">
        <title>Evolution of genes and genomes on the Drosophila phylogeny.</title>
        <authorList>
            <consortium name="Drosophila 12 Genomes Consortium"/>
            <person name="Clark A.G."/>
            <person name="Eisen M.B."/>
            <person name="Smith D.R."/>
            <person name="Bergman C.M."/>
            <person name="Oliver B."/>
            <person name="Markow T.A."/>
            <person name="Kaufman T.C."/>
            <person name="Kellis M."/>
            <person name="Gelbart W."/>
            <person name="Iyer V.N."/>
            <person name="Pollard D.A."/>
            <person name="Sackton T.B."/>
            <person name="Larracuente A.M."/>
            <person name="Singh N.D."/>
            <person name="Abad J.P."/>
            <person name="Abt D.N."/>
            <person name="Adryan B."/>
            <person name="Aguade M."/>
            <person name="Akashi H."/>
            <person name="Anderson W.W."/>
            <person name="Aquadro C.F."/>
            <person name="Ardell D.H."/>
            <person name="Arguello R."/>
            <person name="Artieri C.G."/>
            <person name="Barbash D.A."/>
            <person name="Barker D."/>
            <person name="Barsanti P."/>
            <person name="Batterham P."/>
            <person name="Batzoglou S."/>
            <person name="Begun D."/>
            <person name="Bhutkar A."/>
            <person name="Blanco E."/>
            <person name="Bosak S.A."/>
            <person name="Bradley R.K."/>
            <person name="Brand A.D."/>
            <person name="Brent M.R."/>
            <person name="Brooks A.N."/>
            <person name="Brown R.H."/>
            <person name="Butlin R.K."/>
            <person name="Caggese C."/>
            <person name="Calvi B.R."/>
            <person name="Bernardo de Carvalho A."/>
            <person name="Caspi A."/>
            <person name="Castrezana S."/>
            <person name="Celniker S.E."/>
            <person name="Chang J.L."/>
            <person name="Chapple C."/>
            <person name="Chatterji S."/>
            <person name="Chinwalla A."/>
            <person name="Civetta A."/>
            <person name="Clifton S.W."/>
            <person name="Comeron J.M."/>
            <person name="Costello J.C."/>
            <person name="Coyne J.A."/>
            <person name="Daub J."/>
            <person name="David R.G."/>
            <person name="Delcher A.L."/>
            <person name="Delehaunty K."/>
            <person name="Do C.B."/>
            <person name="Ebling H."/>
            <person name="Edwards K."/>
            <person name="Eickbush T."/>
            <person name="Evans J.D."/>
            <person name="Filipski A."/>
            <person name="Findeiss S."/>
            <person name="Freyhult E."/>
            <person name="Fulton L."/>
            <person name="Fulton R."/>
            <person name="Garcia A.C."/>
            <person name="Gardiner A."/>
            <person name="Garfield D.A."/>
            <person name="Garvin B.E."/>
            <person name="Gibson G."/>
            <person name="Gilbert D."/>
            <person name="Gnerre S."/>
            <person name="Godfrey J."/>
            <person name="Good R."/>
            <person name="Gotea V."/>
            <person name="Gravely B."/>
            <person name="Greenberg A.J."/>
            <person name="Griffiths-Jones S."/>
            <person name="Gross S."/>
            <person name="Guigo R."/>
            <person name="Gustafson E.A."/>
            <person name="Haerty W."/>
            <person name="Hahn M.W."/>
            <person name="Halligan D.L."/>
            <person name="Halpern A.L."/>
            <person name="Halter G.M."/>
            <person name="Han M.V."/>
            <person name="Heger A."/>
            <person name="Hillier L."/>
            <person name="Hinrichs A.S."/>
            <person name="Holmes I."/>
            <person name="Hoskins R.A."/>
            <person name="Hubisz M.J."/>
            <person name="Hultmark D."/>
            <person name="Huntley M.A."/>
            <person name="Jaffe D.B."/>
            <person name="Jagadeeshan S."/>
            <person name="Jeck W.R."/>
            <person name="Johnson J."/>
            <person name="Jones C.D."/>
            <person name="Jordan W.C."/>
            <person name="Karpen G.H."/>
            <person name="Kataoka E."/>
            <person name="Keightley P.D."/>
            <person name="Kheradpour P."/>
            <person name="Kirkness E.F."/>
            <person name="Koerich L.B."/>
            <person name="Kristiansen K."/>
            <person name="Kudrna D."/>
            <person name="Kulathinal R.J."/>
            <person name="Kumar S."/>
            <person name="Kwok R."/>
            <person name="Lander E."/>
            <person name="Langley C.H."/>
            <person name="Lapoint R."/>
            <person name="Lazzaro B.P."/>
            <person name="Lee S.J."/>
            <person name="Levesque L."/>
            <person name="Li R."/>
            <person name="Lin C.F."/>
            <person name="Lin M.F."/>
            <person name="Lindblad-Toh K."/>
            <person name="Llopart A."/>
            <person name="Long M."/>
            <person name="Low L."/>
            <person name="Lozovsky E."/>
            <person name="Lu J."/>
            <person name="Luo M."/>
            <person name="Machado C.A."/>
            <person name="Makalowski W."/>
            <person name="Marzo M."/>
            <person name="Matsuda M."/>
            <person name="Matzkin L."/>
            <person name="McAllister B."/>
            <person name="McBride C.S."/>
            <person name="McKernan B."/>
            <person name="McKernan K."/>
            <person name="Mendez-Lago M."/>
            <person name="Minx P."/>
            <person name="Mollenhauer M.U."/>
            <person name="Montooth K."/>
            <person name="Mount S.M."/>
            <person name="Mu X."/>
            <person name="Myers E."/>
            <person name="Negre B."/>
            <person name="Newfeld S."/>
            <person name="Nielsen R."/>
            <person name="Noor M.A."/>
            <person name="O'Grady P."/>
            <person name="Pachter L."/>
            <person name="Papaceit M."/>
            <person name="Parisi M.J."/>
            <person name="Parisi M."/>
            <person name="Parts L."/>
            <person name="Pedersen J.S."/>
            <person name="Pesole G."/>
            <person name="Phillippy A.M."/>
            <person name="Ponting C.P."/>
            <person name="Pop M."/>
            <person name="Porcelli D."/>
            <person name="Powell J.R."/>
            <person name="Prohaska S."/>
            <person name="Pruitt K."/>
            <person name="Puig M."/>
            <person name="Quesneville H."/>
            <person name="Ram K.R."/>
            <person name="Rand D."/>
            <person name="Rasmussen M.D."/>
            <person name="Reed L.K."/>
            <person name="Reenan R."/>
            <person name="Reily A."/>
            <person name="Remington K.A."/>
            <person name="Rieger T.T."/>
            <person name="Ritchie M.G."/>
            <person name="Robin C."/>
            <person name="Rogers Y.H."/>
            <person name="Rohde C."/>
            <person name="Rozas J."/>
            <person name="Rubenfield M.J."/>
            <person name="Ruiz A."/>
            <person name="Russo S."/>
            <person name="Salzberg S.L."/>
            <person name="Sanchez-Gracia A."/>
            <person name="Saranga D.J."/>
            <person name="Sato H."/>
            <person name="Schaeffer S.W."/>
            <person name="Schatz M.C."/>
            <person name="Schlenke T."/>
            <person name="Schwartz R."/>
            <person name="Segarra C."/>
            <person name="Singh R.S."/>
            <person name="Sirot L."/>
            <person name="Sirota M."/>
            <person name="Sisneros N.B."/>
            <person name="Smith C.D."/>
            <person name="Smith T.F."/>
            <person name="Spieth J."/>
            <person name="Stage D.E."/>
            <person name="Stark A."/>
            <person name="Stephan W."/>
            <person name="Strausberg R.L."/>
            <person name="Strempel S."/>
            <person name="Sturgill D."/>
            <person name="Sutton G."/>
            <person name="Sutton G.G."/>
            <person name="Tao W."/>
            <person name="Teichmann S."/>
            <person name="Tobari Y.N."/>
            <person name="Tomimura Y."/>
            <person name="Tsolas J.M."/>
            <person name="Valente V.L."/>
            <person name="Venter E."/>
            <person name="Venter J.C."/>
            <person name="Vicario S."/>
            <person name="Vieira F.G."/>
            <person name="Vilella A.J."/>
            <person name="Villasante A."/>
            <person name="Walenz B."/>
            <person name="Wang J."/>
            <person name="Wasserman M."/>
            <person name="Watts T."/>
            <person name="Wilson D."/>
            <person name="Wilson R.K."/>
            <person name="Wing R.A."/>
            <person name="Wolfner M.F."/>
            <person name="Wong A."/>
            <person name="Wong G.K."/>
            <person name="Wu C.I."/>
            <person name="Wu G."/>
            <person name="Yamamoto D."/>
            <person name="Yang H.P."/>
            <person name="Yang S.P."/>
            <person name="Yorke J.A."/>
            <person name="Yoshida K."/>
            <person name="Zdobnov E."/>
            <person name="Zhang P."/>
            <person name="Zhang Y."/>
            <person name="Zimin A.V."/>
            <person name="Baldwin J."/>
            <person name="Abdouelleil A."/>
            <person name="Abdulkadir J."/>
            <person name="Abebe A."/>
            <person name="Abera B."/>
            <person name="Abreu J."/>
            <person name="Acer S.C."/>
            <person name="Aftuck L."/>
            <person name="Alexander A."/>
            <person name="An P."/>
            <person name="Anderson E."/>
            <person name="Anderson S."/>
            <person name="Arachi H."/>
            <person name="Azer M."/>
            <person name="Bachantsang P."/>
            <person name="Barry A."/>
            <person name="Bayul T."/>
            <person name="Berlin A."/>
            <person name="Bessette D."/>
            <person name="Bloom T."/>
            <person name="Blye J."/>
            <person name="Boguslavskiy L."/>
            <person name="Bonnet C."/>
            <person name="Boukhgalter B."/>
            <person name="Bourzgui I."/>
            <person name="Brown A."/>
            <person name="Cahill P."/>
            <person name="Channer S."/>
            <person name="Cheshatsang Y."/>
            <person name="Chuda L."/>
            <person name="Citroen M."/>
            <person name="Collymore A."/>
            <person name="Cooke P."/>
            <person name="Costello M."/>
            <person name="D'Aco K."/>
            <person name="Daza R."/>
            <person name="De Haan G."/>
            <person name="DeGray S."/>
            <person name="DeMaso C."/>
            <person name="Dhargay N."/>
            <person name="Dooley K."/>
            <person name="Dooley E."/>
            <person name="Doricent M."/>
            <person name="Dorje P."/>
            <person name="Dorjee K."/>
            <person name="Dupes A."/>
            <person name="Elong R."/>
            <person name="Falk J."/>
            <person name="Farina A."/>
            <person name="Faro S."/>
            <person name="Ferguson D."/>
            <person name="Fisher S."/>
            <person name="Foley C.D."/>
            <person name="Franke A."/>
            <person name="Friedrich D."/>
            <person name="Gadbois L."/>
            <person name="Gearin G."/>
            <person name="Gearin C.R."/>
            <person name="Giannoukos G."/>
            <person name="Goode T."/>
            <person name="Graham J."/>
            <person name="Grandbois E."/>
            <person name="Grewal S."/>
            <person name="Gyaltsen K."/>
            <person name="Hafez N."/>
            <person name="Hagos B."/>
            <person name="Hall J."/>
            <person name="Henson C."/>
            <person name="Hollinger A."/>
            <person name="Honan T."/>
            <person name="Huard M.D."/>
            <person name="Hughes L."/>
            <person name="Hurhula B."/>
            <person name="Husby M.E."/>
            <person name="Kamat A."/>
            <person name="Kanga B."/>
            <person name="Kashin S."/>
            <person name="Khazanovich D."/>
            <person name="Kisner P."/>
            <person name="Lance K."/>
            <person name="Lara M."/>
            <person name="Lee W."/>
            <person name="Lennon N."/>
            <person name="Letendre F."/>
            <person name="LeVine R."/>
            <person name="Lipovsky A."/>
            <person name="Liu X."/>
            <person name="Liu J."/>
            <person name="Liu S."/>
            <person name="Lokyitsang T."/>
            <person name="Lokyitsang Y."/>
            <person name="Lubonja R."/>
            <person name="Lui A."/>
            <person name="MacDonald P."/>
            <person name="Magnisalis V."/>
            <person name="Maru K."/>
            <person name="Matthews C."/>
            <person name="McCusker W."/>
            <person name="McDonough S."/>
            <person name="Mehta T."/>
            <person name="Meldrim J."/>
            <person name="Meneus L."/>
            <person name="Mihai O."/>
            <person name="Mihalev A."/>
            <person name="Mihova T."/>
            <person name="Mittelman R."/>
            <person name="Mlenga V."/>
            <person name="Montmayeur A."/>
            <person name="Mulrain L."/>
            <person name="Navidi A."/>
            <person name="Naylor J."/>
            <person name="Negash T."/>
            <person name="Nguyen T."/>
            <person name="Nguyen N."/>
            <person name="Nicol R."/>
            <person name="Norbu C."/>
            <person name="Norbu N."/>
            <person name="Novod N."/>
            <person name="O'Neill B."/>
            <person name="Osman S."/>
            <person name="Markiewicz E."/>
            <person name="Oyono O.L."/>
            <person name="Patti C."/>
            <person name="Phunkhang P."/>
            <person name="Pierre F."/>
            <person name="Priest M."/>
            <person name="Raghuraman S."/>
            <person name="Rege F."/>
            <person name="Reyes R."/>
            <person name="Rise C."/>
            <person name="Rogov P."/>
            <person name="Ross K."/>
            <person name="Ryan E."/>
            <person name="Settipalli S."/>
            <person name="Shea T."/>
            <person name="Sherpa N."/>
            <person name="Shi L."/>
            <person name="Shih D."/>
            <person name="Sparrow T."/>
            <person name="Spaulding J."/>
            <person name="Stalker J."/>
            <person name="Stange-Thomann N."/>
            <person name="Stavropoulos S."/>
            <person name="Stone C."/>
            <person name="Strader C."/>
            <person name="Tesfaye S."/>
            <person name="Thomson T."/>
            <person name="Thoulutsang Y."/>
            <person name="Thoulutsang D."/>
            <person name="Topham K."/>
            <person name="Topping I."/>
            <person name="Tsamla T."/>
            <person name="Vassiliev H."/>
            <person name="Vo A."/>
            <person name="Wangchuk T."/>
            <person name="Wangdi T."/>
            <person name="Weiand M."/>
            <person name="Wilkinson J."/>
            <person name="Wilson A."/>
            <person name="Yadav S."/>
            <person name="Young G."/>
            <person name="Yu Q."/>
            <person name="Zembek L."/>
            <person name="Zhong D."/>
            <person name="Zimmer A."/>
            <person name="Zwirko Z."/>
            <person name="Jaffe D.B."/>
            <person name="Alvarez P."/>
            <person name="Brockman W."/>
            <person name="Butler J."/>
            <person name="Chin C."/>
            <person name="Gnerre S."/>
            <person name="Grabherr M."/>
            <person name="Kleber M."/>
            <person name="Mauceli E."/>
            <person name="MacCallum I."/>
        </authorList>
    </citation>
    <scope>NUCLEOTIDE SEQUENCE [LARGE SCALE GENOMIC DNA]</scope>
    <source>
        <strain evidence="14">MSH-3 / Tucson 14011-0111.49</strain>
    </source>
</reference>
<dbReference type="GO" id="GO:0004852">
    <property type="term" value="F:uroporphyrinogen-III synthase activity"/>
    <property type="evidence" value="ECO:0007669"/>
    <property type="project" value="UniProtKB-EC"/>
</dbReference>
<evidence type="ECO:0000256" key="6">
    <source>
        <dbReference type="ARBA" id="ARBA00023244"/>
    </source>
</evidence>
<accession>B4GFK7</accession>
<dbReference type="GO" id="GO:0006785">
    <property type="term" value="P:heme B biosynthetic process"/>
    <property type="evidence" value="ECO:0007669"/>
    <property type="project" value="UniProtKB-ARBA"/>
</dbReference>
<protein>
    <recommendedName>
        <fullName evidence="9">Uroporphyrinogen-III synthase</fullName>
        <ecNumber evidence="3">4.2.1.75</ecNumber>
    </recommendedName>
    <alternativeName>
        <fullName evidence="8">Hydroxymethylbilane hydrolyase [cyclizing]</fullName>
    </alternativeName>
    <alternativeName>
        <fullName evidence="7">Uroporphyrinogen-III cosynthase</fullName>
    </alternativeName>
</protein>
<dbReference type="SMR" id="B4GFK7"/>
<dbReference type="Proteomes" id="UP000008744">
    <property type="component" value="Unassembled WGS sequence"/>
</dbReference>
<feature type="domain" description="Tetrapyrrole biosynthesis uroporphyrinogen III synthase" evidence="12">
    <location>
        <begin position="23"/>
        <end position="249"/>
    </location>
</feature>
<gene>
    <name evidence="13" type="primary">Dper\GL22234</name>
    <name evidence="13" type="ORF">Dper_GL22234</name>
</gene>
<comment type="function">
    <text evidence="11">Catalyzes cyclization of the linear tetrapyrrole, hydroxymethylbilane, to the macrocyclic uroporphyrinogen III, the branch point for the various sub-pathways leading to the wide diversity of porphyrins. Porphyrins act as cofactors for a multitude of enzymes that perform a variety of processes within the cell such as methionine synthesis (vitamin B12) or oxygen transport (heme).</text>
</comment>
<evidence type="ECO:0000256" key="3">
    <source>
        <dbReference type="ARBA" id="ARBA00013109"/>
    </source>
</evidence>
<dbReference type="SUPFAM" id="SSF69618">
    <property type="entry name" value="HemD-like"/>
    <property type="match status" value="1"/>
</dbReference>
<organism evidence="14">
    <name type="scientific">Drosophila persimilis</name>
    <name type="common">Fruit fly</name>
    <dbReference type="NCBI Taxonomy" id="7234"/>
    <lineage>
        <taxon>Eukaryota</taxon>
        <taxon>Metazoa</taxon>
        <taxon>Ecdysozoa</taxon>
        <taxon>Arthropoda</taxon>
        <taxon>Hexapoda</taxon>
        <taxon>Insecta</taxon>
        <taxon>Pterygota</taxon>
        <taxon>Neoptera</taxon>
        <taxon>Endopterygota</taxon>
        <taxon>Diptera</taxon>
        <taxon>Brachycera</taxon>
        <taxon>Muscomorpha</taxon>
        <taxon>Ephydroidea</taxon>
        <taxon>Drosophilidae</taxon>
        <taxon>Drosophila</taxon>
        <taxon>Sophophora</taxon>
    </lineage>
</organism>
<evidence type="ECO:0000256" key="9">
    <source>
        <dbReference type="ARBA" id="ARBA00040167"/>
    </source>
</evidence>
<keyword evidence="5" id="KW-0456">Lyase</keyword>
<dbReference type="GO" id="GO:0006782">
    <property type="term" value="P:protoporphyrinogen IX biosynthetic process"/>
    <property type="evidence" value="ECO:0007669"/>
    <property type="project" value="UniProtKB-UniPathway"/>
</dbReference>
<name>B4GFK7_DROPE</name>
<dbReference type="GO" id="GO:0005829">
    <property type="term" value="C:cytosol"/>
    <property type="evidence" value="ECO:0007669"/>
    <property type="project" value="TreeGrafter"/>
</dbReference>
<dbReference type="PANTHER" id="PTHR12390:SF0">
    <property type="entry name" value="UROPORPHYRINOGEN-III SYNTHASE"/>
    <property type="match status" value="1"/>
</dbReference>
<dbReference type="HOGENOM" id="CLU_051874_1_0_1"/>
<proteinExistence type="inferred from homology"/>
<evidence type="ECO:0000256" key="1">
    <source>
        <dbReference type="ARBA" id="ARBA00004772"/>
    </source>
</evidence>
<dbReference type="CDD" id="cd06578">
    <property type="entry name" value="HemD"/>
    <property type="match status" value="1"/>
</dbReference>
<evidence type="ECO:0000259" key="12">
    <source>
        <dbReference type="Pfam" id="PF02602"/>
    </source>
</evidence>